<keyword evidence="3 10" id="KW-0493">Microtubule</keyword>
<dbReference type="SMART" id="SM00129">
    <property type="entry name" value="KISc"/>
    <property type="match status" value="1"/>
</dbReference>
<comment type="caution">
    <text evidence="9">Lacks conserved residue(s) required for the propagation of feature annotation.</text>
</comment>
<evidence type="ECO:0000256" key="6">
    <source>
        <dbReference type="ARBA" id="ARBA00023054"/>
    </source>
</evidence>
<dbReference type="PROSITE" id="PS50067">
    <property type="entry name" value="KINESIN_MOTOR_2"/>
    <property type="match status" value="1"/>
</dbReference>
<evidence type="ECO:0000256" key="2">
    <source>
        <dbReference type="ARBA" id="ARBA00022490"/>
    </source>
</evidence>
<evidence type="ECO:0000256" key="3">
    <source>
        <dbReference type="ARBA" id="ARBA00022701"/>
    </source>
</evidence>
<dbReference type="PRINTS" id="PR00380">
    <property type="entry name" value="KINESINHEAVY"/>
</dbReference>
<dbReference type="GO" id="GO:0005874">
    <property type="term" value="C:microtubule"/>
    <property type="evidence" value="ECO:0007669"/>
    <property type="project" value="UniProtKB-KW"/>
</dbReference>
<keyword evidence="8" id="KW-0206">Cytoskeleton</keyword>
<dbReference type="PANTHER" id="PTHR47969:SF21">
    <property type="entry name" value="KINESIN-LIKE PROTEIN"/>
    <property type="match status" value="1"/>
</dbReference>
<evidence type="ECO:0000313" key="14">
    <source>
        <dbReference type="Proteomes" id="UP000596742"/>
    </source>
</evidence>
<dbReference type="Gene3D" id="3.40.850.10">
    <property type="entry name" value="Kinesin motor domain"/>
    <property type="match status" value="1"/>
</dbReference>
<proteinExistence type="inferred from homology"/>
<comment type="subcellular location">
    <subcellularLocation>
        <location evidence="1">Cytoplasm</location>
        <location evidence="1">Cytoskeleton</location>
    </subcellularLocation>
</comment>
<protein>
    <recommendedName>
        <fullName evidence="10">Kinesin-like protein</fullName>
    </recommendedName>
</protein>
<dbReference type="GO" id="GO:0008017">
    <property type="term" value="F:microtubule binding"/>
    <property type="evidence" value="ECO:0007669"/>
    <property type="project" value="InterPro"/>
</dbReference>
<dbReference type="AlphaFoldDB" id="A0A8B6BFX3"/>
<evidence type="ECO:0000256" key="9">
    <source>
        <dbReference type="PROSITE-ProRule" id="PRU00283"/>
    </source>
</evidence>
<keyword evidence="5 10" id="KW-0067">ATP-binding</keyword>
<evidence type="ECO:0000256" key="1">
    <source>
        <dbReference type="ARBA" id="ARBA00004245"/>
    </source>
</evidence>
<dbReference type="Pfam" id="PF00225">
    <property type="entry name" value="Kinesin"/>
    <property type="match status" value="1"/>
</dbReference>
<feature type="domain" description="Kinesin motor" evidence="12">
    <location>
        <begin position="51"/>
        <end position="375"/>
    </location>
</feature>
<evidence type="ECO:0000256" key="10">
    <source>
        <dbReference type="RuleBase" id="RU000394"/>
    </source>
</evidence>
<accession>A0A8B6BFX3</accession>
<keyword evidence="6" id="KW-0175">Coiled coil</keyword>
<dbReference type="InterPro" id="IPR001752">
    <property type="entry name" value="Kinesin_motor_dom"/>
</dbReference>
<evidence type="ECO:0000313" key="13">
    <source>
        <dbReference type="EMBL" id="VDH89905.1"/>
    </source>
</evidence>
<dbReference type="GO" id="GO:0007018">
    <property type="term" value="P:microtubule-based movement"/>
    <property type="evidence" value="ECO:0007669"/>
    <property type="project" value="InterPro"/>
</dbReference>
<dbReference type="PANTHER" id="PTHR47969">
    <property type="entry name" value="CHROMOSOME-ASSOCIATED KINESIN KIF4A-RELATED"/>
    <property type="match status" value="1"/>
</dbReference>
<evidence type="ECO:0000256" key="8">
    <source>
        <dbReference type="ARBA" id="ARBA00023212"/>
    </source>
</evidence>
<comment type="similarity">
    <text evidence="9 10">Belongs to the TRAFAC class myosin-kinesin ATPase superfamily. Kinesin family.</text>
</comment>
<keyword evidence="4 10" id="KW-0547">Nucleotide-binding</keyword>
<dbReference type="Proteomes" id="UP000596742">
    <property type="component" value="Unassembled WGS sequence"/>
</dbReference>
<evidence type="ECO:0000256" key="11">
    <source>
        <dbReference type="SAM" id="MobiDB-lite"/>
    </source>
</evidence>
<feature type="region of interest" description="Disordered" evidence="11">
    <location>
        <begin position="404"/>
        <end position="455"/>
    </location>
</feature>
<feature type="region of interest" description="Disordered" evidence="11">
    <location>
        <begin position="695"/>
        <end position="736"/>
    </location>
</feature>
<dbReference type="PROSITE" id="PS00411">
    <property type="entry name" value="KINESIN_MOTOR_1"/>
    <property type="match status" value="1"/>
</dbReference>
<dbReference type="InterPro" id="IPR027640">
    <property type="entry name" value="Kinesin-like_fam"/>
</dbReference>
<dbReference type="EMBL" id="UYJE01000072">
    <property type="protein sequence ID" value="VDH89905.1"/>
    <property type="molecule type" value="Genomic_DNA"/>
</dbReference>
<dbReference type="FunFam" id="3.40.850.10:FF:000029">
    <property type="entry name" value="Kinesin-like protein KIF17"/>
    <property type="match status" value="1"/>
</dbReference>
<dbReference type="CDD" id="cd01371">
    <property type="entry name" value="KISc_KIF3"/>
    <property type="match status" value="1"/>
</dbReference>
<keyword evidence="14" id="KW-1185">Reference proteome</keyword>
<feature type="compositionally biased region" description="Acidic residues" evidence="11">
    <location>
        <begin position="406"/>
        <end position="424"/>
    </location>
</feature>
<feature type="compositionally biased region" description="Basic residues" evidence="11">
    <location>
        <begin position="702"/>
        <end position="726"/>
    </location>
</feature>
<dbReference type="GO" id="GO:0005524">
    <property type="term" value="F:ATP binding"/>
    <property type="evidence" value="ECO:0007669"/>
    <property type="project" value="UniProtKB-KW"/>
</dbReference>
<evidence type="ECO:0000256" key="7">
    <source>
        <dbReference type="ARBA" id="ARBA00023175"/>
    </source>
</evidence>
<dbReference type="OrthoDB" id="3176171at2759"/>
<keyword evidence="2" id="KW-0963">Cytoplasm</keyword>
<reference evidence="13" key="1">
    <citation type="submission" date="2018-11" db="EMBL/GenBank/DDBJ databases">
        <authorList>
            <person name="Alioto T."/>
            <person name="Alioto T."/>
        </authorList>
    </citation>
    <scope>NUCLEOTIDE SEQUENCE</scope>
</reference>
<sequence>CIIDMGQKLMRSRIIDVVSNDSLSMKKCYYNKNIAGAKSVPYDFIEKQDDCVRVCVRCRPLNDTEVKQGCVMCVKVDEVRGSIEVNIPNSQHGEPPKKFTFDMVFGPNSKQVDLYNQAARPIVDFVLEGYNGFVLVTFTMEGVRAVPELRGIIPNSFAHIFGKIAKAEGDTRFLVRVSYLEIYNEEVRDLLHKDQNQRLEVKERPDVGVYVKDLSAFAVNNADDMDRIMTLGNKNRSVGATNMNMHSSRSHAIFSVTVECSEKGPDGKHHVRAGKLHLVDLAGSERQAKTGATGQRLKEATKINLSLSTLGNVISSLVDGKSTHIPYRNSKLTRLLQDSLGGNSKTAMIANIGPADYNFDESISSLRYANRAKNIKNKAKINEDPKDALLRQFQKEIEELRKQLEEGSDYEGGSESESEEEVVGEDGVVRRRKKQRRKKKEGGGKKGNHISKEKMSEIQAIIEKDRKLLEQKKDMAEEERNKVKNELETRESELKKYQEEQEQLHQKLAAIEKKLIVGGENLLEKAEEQERLLEESAKELQERKEKEEELRTALEEKEQERLDIEEKYSNLQEEKAGKTKKLKKVWTMLMQAKSEIADLQQEHQREMEGLLENVRQLSRELKLQMVVIDNFIPPEYQEMIEQHVHWNDDIGEWQLKCVAYTGNNMMKTQQKDQDKNELKEPDLSNVYLAYTAEGAAEAMKPKASKSGRPKSSKPKSARPKSSKKKRDQSNLDELLQ</sequence>
<name>A0A8B6BFX3_MYTGA</name>
<evidence type="ECO:0000259" key="12">
    <source>
        <dbReference type="PROSITE" id="PS50067"/>
    </source>
</evidence>
<keyword evidence="7 10" id="KW-0505">Motor protein</keyword>
<feature type="compositionally biased region" description="Basic residues" evidence="11">
    <location>
        <begin position="430"/>
        <end position="440"/>
    </location>
</feature>
<dbReference type="SUPFAM" id="SSF52540">
    <property type="entry name" value="P-loop containing nucleoside triphosphate hydrolases"/>
    <property type="match status" value="1"/>
</dbReference>
<dbReference type="InterPro" id="IPR027417">
    <property type="entry name" value="P-loop_NTPase"/>
</dbReference>
<gene>
    <name evidence="13" type="ORF">MGAL_10B024653</name>
</gene>
<feature type="non-terminal residue" evidence="13">
    <location>
        <position position="736"/>
    </location>
</feature>
<dbReference type="InterPro" id="IPR019821">
    <property type="entry name" value="Kinesin_motor_CS"/>
</dbReference>
<evidence type="ECO:0000256" key="4">
    <source>
        <dbReference type="ARBA" id="ARBA00022741"/>
    </source>
</evidence>
<comment type="caution">
    <text evidence="13">The sequence shown here is derived from an EMBL/GenBank/DDBJ whole genome shotgun (WGS) entry which is preliminary data.</text>
</comment>
<evidence type="ECO:0000256" key="5">
    <source>
        <dbReference type="ARBA" id="ARBA00022840"/>
    </source>
</evidence>
<dbReference type="InterPro" id="IPR036961">
    <property type="entry name" value="Kinesin_motor_dom_sf"/>
</dbReference>
<dbReference type="GO" id="GO:0003777">
    <property type="term" value="F:microtubule motor activity"/>
    <property type="evidence" value="ECO:0007669"/>
    <property type="project" value="InterPro"/>
</dbReference>
<organism evidence="13 14">
    <name type="scientific">Mytilus galloprovincialis</name>
    <name type="common">Mediterranean mussel</name>
    <dbReference type="NCBI Taxonomy" id="29158"/>
    <lineage>
        <taxon>Eukaryota</taxon>
        <taxon>Metazoa</taxon>
        <taxon>Spiralia</taxon>
        <taxon>Lophotrochozoa</taxon>
        <taxon>Mollusca</taxon>
        <taxon>Bivalvia</taxon>
        <taxon>Autobranchia</taxon>
        <taxon>Pteriomorphia</taxon>
        <taxon>Mytilida</taxon>
        <taxon>Mytiloidea</taxon>
        <taxon>Mytilidae</taxon>
        <taxon>Mytilinae</taxon>
        <taxon>Mytilus</taxon>
    </lineage>
</organism>
<feature type="region of interest" description="Disordered" evidence="11">
    <location>
        <begin position="539"/>
        <end position="558"/>
    </location>
</feature>